<dbReference type="Proteomes" id="UP000236162">
    <property type="component" value="Unassembled WGS sequence"/>
</dbReference>
<evidence type="ECO:0000313" key="1">
    <source>
        <dbReference type="EMBL" id="GBF01476.1"/>
    </source>
</evidence>
<name>A0ABQ0N8Z4_9LACO</name>
<sequence length="46" mass="5393">MLLGSEIDLAAFDLKKVWADHNLSQQERAQSSLEVKQNCEDNRFKW</sequence>
<organism evidence="1 2">
    <name type="scientific">Lactiplantibacillus paraplantarum</name>
    <dbReference type="NCBI Taxonomy" id="60520"/>
    <lineage>
        <taxon>Bacteria</taxon>
        <taxon>Bacillati</taxon>
        <taxon>Bacillota</taxon>
        <taxon>Bacilli</taxon>
        <taxon>Lactobacillales</taxon>
        <taxon>Lactobacillaceae</taxon>
        <taxon>Lactiplantibacillus</taxon>
    </lineage>
</organism>
<proteinExistence type="predicted"/>
<accession>A0ABQ0N8Z4</accession>
<reference evidence="1 2" key="1">
    <citation type="submission" date="2017-04" db="EMBL/GenBank/DDBJ databases">
        <title>In vitro and in silico characterization of Lactobacillus paraplantarum D2-1, a starter culture for soymilk fermentation.</title>
        <authorList>
            <person name="Endo A."/>
            <person name="Sasaki F."/>
            <person name="Maeno S."/>
            <person name="Kanesaki Y."/>
            <person name="Kubota E."/>
            <person name="Torres G.A."/>
            <person name="Tomita S."/>
            <person name="Nakagawa J."/>
        </authorList>
    </citation>
    <scope>NUCLEOTIDE SEQUENCE [LARGE SCALE GENOMIC DNA]</scope>
    <source>
        <strain evidence="1 2">D2-1</strain>
    </source>
</reference>
<dbReference type="EMBL" id="BDOR01000003">
    <property type="protein sequence ID" value="GBF01476.1"/>
    <property type="molecule type" value="Genomic_DNA"/>
</dbReference>
<comment type="caution">
    <text evidence="1">The sequence shown here is derived from an EMBL/GenBank/DDBJ whole genome shotgun (WGS) entry which is preliminary data.</text>
</comment>
<keyword evidence="2" id="KW-1185">Reference proteome</keyword>
<evidence type="ECO:0000313" key="2">
    <source>
        <dbReference type="Proteomes" id="UP000236162"/>
    </source>
</evidence>
<protein>
    <submittedName>
        <fullName evidence="1">Uncharacterized protein</fullName>
    </submittedName>
</protein>
<gene>
    <name evidence="1" type="ORF">LPPLD21_00987</name>
</gene>